<dbReference type="SFLD" id="SFLDG01129">
    <property type="entry name" value="C1.5:_HAD__Beta-PGM__Phosphata"/>
    <property type="match status" value="1"/>
</dbReference>
<evidence type="ECO:0000256" key="3">
    <source>
        <dbReference type="ARBA" id="ARBA00022842"/>
    </source>
</evidence>
<dbReference type="EMBL" id="JBIRYI010000003">
    <property type="protein sequence ID" value="MFI2486679.1"/>
    <property type="molecule type" value="Genomic_DNA"/>
</dbReference>
<dbReference type="InterPro" id="IPR051400">
    <property type="entry name" value="HAD-like_hydrolase"/>
</dbReference>
<organism evidence="4 5">
    <name type="scientific">Promicromonospora kroppenstedtii</name>
    <dbReference type="NCBI Taxonomy" id="440482"/>
    <lineage>
        <taxon>Bacteria</taxon>
        <taxon>Bacillati</taxon>
        <taxon>Actinomycetota</taxon>
        <taxon>Actinomycetes</taxon>
        <taxon>Micrococcales</taxon>
        <taxon>Promicromonosporaceae</taxon>
        <taxon>Promicromonospora</taxon>
    </lineage>
</organism>
<dbReference type="InterPro" id="IPR006439">
    <property type="entry name" value="HAD-SF_hydro_IA"/>
</dbReference>
<evidence type="ECO:0000313" key="5">
    <source>
        <dbReference type="Proteomes" id="UP001611580"/>
    </source>
</evidence>
<dbReference type="Pfam" id="PF00702">
    <property type="entry name" value="Hydrolase"/>
    <property type="match status" value="1"/>
</dbReference>
<dbReference type="InterPro" id="IPR023214">
    <property type="entry name" value="HAD_sf"/>
</dbReference>
<dbReference type="PANTHER" id="PTHR46470:SF4">
    <property type="entry name" value="5-AMINO-6-(5-PHOSPHO-D-RIBITYLAMINO)URACIL PHOSPHATASE YIGB"/>
    <property type="match status" value="1"/>
</dbReference>
<keyword evidence="5" id="KW-1185">Reference proteome</keyword>
<comment type="cofactor">
    <cofactor evidence="1">
        <name>Mg(2+)</name>
        <dbReference type="ChEBI" id="CHEBI:18420"/>
    </cofactor>
</comment>
<protein>
    <submittedName>
        <fullName evidence="4">HAD-IA family hydrolase</fullName>
    </submittedName>
</protein>
<keyword evidence="2 4" id="KW-0378">Hydrolase</keyword>
<dbReference type="SFLD" id="SFLDS00003">
    <property type="entry name" value="Haloacid_Dehalogenase"/>
    <property type="match status" value="1"/>
</dbReference>
<dbReference type="RefSeq" id="WP_397402783.1">
    <property type="nucleotide sequence ID" value="NZ_JBIRYI010000003.1"/>
</dbReference>
<evidence type="ECO:0000256" key="2">
    <source>
        <dbReference type="ARBA" id="ARBA00022801"/>
    </source>
</evidence>
<dbReference type="GO" id="GO:0016787">
    <property type="term" value="F:hydrolase activity"/>
    <property type="evidence" value="ECO:0007669"/>
    <property type="project" value="UniProtKB-KW"/>
</dbReference>
<dbReference type="Gene3D" id="1.20.120.1600">
    <property type="match status" value="1"/>
</dbReference>
<dbReference type="PRINTS" id="PR00413">
    <property type="entry name" value="HADHALOGNASE"/>
</dbReference>
<evidence type="ECO:0000256" key="1">
    <source>
        <dbReference type="ARBA" id="ARBA00001946"/>
    </source>
</evidence>
<comment type="caution">
    <text evidence="4">The sequence shown here is derived from an EMBL/GenBank/DDBJ whole genome shotgun (WGS) entry which is preliminary data.</text>
</comment>
<proteinExistence type="predicted"/>
<sequence length="315" mass="32669">MTTDGILFDVDDTLVDTKGAFARALEAVRAEHLPHVPAERDPEILSHWRTDPGGFYSRYTRGEMDHVTQRRHRAALLHETFGAAPVTEKSFEAWDALFWGTFERSWTAHDDARAAIDAVVAAGLSVGVVTNAATELQERKLKAAGLGDLPVLVGVDTLGFGKPDPRVFLEGARRLGTEPSRTAYVGDEPTVDALAAHQASLTGVWLDRAGHRRGPGYGAHAQSGGAWPGGAVPGAVASGAAAFDAVASDADASGAVASDAVASDAVASDAVQPNAAQRAALAGDPQNPEALRAAGVVVIETLAQLPAALGYGTGR</sequence>
<gene>
    <name evidence="4" type="ORF">ACH47X_07200</name>
</gene>
<dbReference type="NCBIfam" id="TIGR01549">
    <property type="entry name" value="HAD-SF-IA-v1"/>
    <property type="match status" value="1"/>
</dbReference>
<dbReference type="Gene3D" id="3.40.50.1000">
    <property type="entry name" value="HAD superfamily/HAD-like"/>
    <property type="match status" value="1"/>
</dbReference>
<name>A0ABW7XHF4_9MICO</name>
<dbReference type="Proteomes" id="UP001611580">
    <property type="component" value="Unassembled WGS sequence"/>
</dbReference>
<keyword evidence="3" id="KW-0460">Magnesium</keyword>
<reference evidence="4 5" key="1">
    <citation type="submission" date="2024-10" db="EMBL/GenBank/DDBJ databases">
        <title>The Natural Products Discovery Center: Release of the First 8490 Sequenced Strains for Exploring Actinobacteria Biosynthetic Diversity.</title>
        <authorList>
            <person name="Kalkreuter E."/>
            <person name="Kautsar S.A."/>
            <person name="Yang D."/>
            <person name="Bader C.D."/>
            <person name="Teijaro C.N."/>
            <person name="Fluegel L."/>
            <person name="Davis C.M."/>
            <person name="Simpson J.R."/>
            <person name="Lauterbach L."/>
            <person name="Steele A.D."/>
            <person name="Gui C."/>
            <person name="Meng S."/>
            <person name="Li G."/>
            <person name="Viehrig K."/>
            <person name="Ye F."/>
            <person name="Su P."/>
            <person name="Kiefer A.F."/>
            <person name="Nichols A."/>
            <person name="Cepeda A.J."/>
            <person name="Yan W."/>
            <person name="Fan B."/>
            <person name="Jiang Y."/>
            <person name="Adhikari A."/>
            <person name="Zheng C.-J."/>
            <person name="Schuster L."/>
            <person name="Cowan T.M."/>
            <person name="Smanski M.J."/>
            <person name="Chevrette M.G."/>
            <person name="De Carvalho L.P.S."/>
            <person name="Shen B."/>
        </authorList>
    </citation>
    <scope>NUCLEOTIDE SEQUENCE [LARGE SCALE GENOMIC DNA]</scope>
    <source>
        <strain evidence="4 5">NPDC019481</strain>
    </source>
</reference>
<dbReference type="PANTHER" id="PTHR46470">
    <property type="entry name" value="N-ACYLNEURAMINATE-9-PHOSPHATASE"/>
    <property type="match status" value="1"/>
</dbReference>
<dbReference type="InterPro" id="IPR036412">
    <property type="entry name" value="HAD-like_sf"/>
</dbReference>
<accession>A0ABW7XHF4</accession>
<dbReference type="SUPFAM" id="SSF56784">
    <property type="entry name" value="HAD-like"/>
    <property type="match status" value="1"/>
</dbReference>
<evidence type="ECO:0000313" key="4">
    <source>
        <dbReference type="EMBL" id="MFI2486679.1"/>
    </source>
</evidence>